<proteinExistence type="predicted"/>
<feature type="transmembrane region" description="Helical" evidence="1">
    <location>
        <begin position="41"/>
        <end position="58"/>
    </location>
</feature>
<keyword evidence="1" id="KW-0472">Membrane</keyword>
<keyword evidence="1" id="KW-1133">Transmembrane helix</keyword>
<name>A0A965ZDK5_9SPHI</name>
<dbReference type="AlphaFoldDB" id="A0A965ZDK5"/>
<comment type="caution">
    <text evidence="2">The sequence shown here is derived from an EMBL/GenBank/DDBJ whole genome shotgun (WGS) entry which is preliminary data.</text>
</comment>
<reference evidence="2" key="1">
    <citation type="submission" date="2020-01" db="EMBL/GenBank/DDBJ databases">
        <authorList>
            <person name="Seo Y.L."/>
        </authorList>
    </citation>
    <scope>NUCLEOTIDE SEQUENCE</scope>
    <source>
        <strain evidence="2">R11</strain>
    </source>
</reference>
<reference evidence="2" key="2">
    <citation type="submission" date="2020-10" db="EMBL/GenBank/DDBJ databases">
        <title>Mucilaginibacter sp. nov., isolated from soil.</title>
        <authorList>
            <person name="Jeon C.O."/>
        </authorList>
    </citation>
    <scope>NUCLEOTIDE SEQUENCE</scope>
    <source>
        <strain evidence="2">R11</strain>
    </source>
</reference>
<feature type="transmembrane region" description="Helical" evidence="1">
    <location>
        <begin position="102"/>
        <end position="122"/>
    </location>
</feature>
<keyword evidence="3" id="KW-1185">Reference proteome</keyword>
<accession>A0A965ZDK5</accession>
<evidence type="ECO:0000313" key="3">
    <source>
        <dbReference type="Proteomes" id="UP000638732"/>
    </source>
</evidence>
<evidence type="ECO:0000256" key="1">
    <source>
        <dbReference type="SAM" id="Phobius"/>
    </source>
</evidence>
<feature type="transmembrane region" description="Helical" evidence="1">
    <location>
        <begin position="70"/>
        <end position="90"/>
    </location>
</feature>
<dbReference type="RefSeq" id="WP_166584822.1">
    <property type="nucleotide sequence ID" value="NZ_WWEO01000039.1"/>
</dbReference>
<feature type="transmembrane region" description="Helical" evidence="1">
    <location>
        <begin position="12"/>
        <end position="35"/>
    </location>
</feature>
<organism evidence="2 3">
    <name type="scientific">Mucilaginibacter agri</name>
    <dbReference type="NCBI Taxonomy" id="2695265"/>
    <lineage>
        <taxon>Bacteria</taxon>
        <taxon>Pseudomonadati</taxon>
        <taxon>Bacteroidota</taxon>
        <taxon>Sphingobacteriia</taxon>
        <taxon>Sphingobacteriales</taxon>
        <taxon>Sphingobacteriaceae</taxon>
        <taxon>Mucilaginibacter</taxon>
    </lineage>
</organism>
<protein>
    <submittedName>
        <fullName evidence="2">Uncharacterized protein</fullName>
    </submittedName>
</protein>
<dbReference type="Proteomes" id="UP000638732">
    <property type="component" value="Unassembled WGS sequence"/>
</dbReference>
<gene>
    <name evidence="2" type="ORF">GSY63_05500</name>
</gene>
<keyword evidence="1" id="KW-0812">Transmembrane</keyword>
<dbReference type="EMBL" id="WWEO01000039">
    <property type="protein sequence ID" value="NCD68805.1"/>
    <property type="molecule type" value="Genomic_DNA"/>
</dbReference>
<sequence>MPPKATSSNKITAYADAIFLTLIGILIGKTLFRFFNSDFMLSLNTYLGFGSWILVVLMKLFKYKYVKHAILILLVLAAFNILNFTVETIWLGSAIQLMQRPLLYSIGINPGMFLLAIGYSAINRSTISKTYKARFGPSEDEVRIKQKTMVNFYNQKFKSLTTKELEFALKNIKDYPHEAQIALNLLRTTQQPKEDSTLAFPNDN</sequence>
<evidence type="ECO:0000313" key="2">
    <source>
        <dbReference type="EMBL" id="NCD68805.1"/>
    </source>
</evidence>